<accession>A0A5J5I731</accession>
<keyword evidence="4" id="KW-1185">Reference proteome</keyword>
<sequence length="103" mass="11609">MVEWRILKGLLPIEPENRGRGRGRHPEQNRYIINGILWQLRCGLRGVTFRPHTAVVRLLIGDSSAGKKAGWEAVAIDARRGRGRQRQYSIYGTSIGAHAWAAH</sequence>
<protein>
    <submittedName>
        <fullName evidence="2">Transposase</fullName>
    </submittedName>
</protein>
<organism evidence="2 3">
    <name type="scientific">Sphingobium limneticum</name>
    <dbReference type="NCBI Taxonomy" id="1007511"/>
    <lineage>
        <taxon>Bacteria</taxon>
        <taxon>Pseudomonadati</taxon>
        <taxon>Pseudomonadota</taxon>
        <taxon>Alphaproteobacteria</taxon>
        <taxon>Sphingomonadales</taxon>
        <taxon>Sphingomonadaceae</taxon>
        <taxon>Sphingobium</taxon>
    </lineage>
</organism>
<name>A0A5J5I731_9SPHN</name>
<dbReference type="Proteomes" id="UP000325933">
    <property type="component" value="Unassembled WGS sequence"/>
</dbReference>
<comment type="caution">
    <text evidence="2">The sequence shown here is derived from an EMBL/GenBank/DDBJ whole genome shotgun (WGS) entry which is preliminary data.</text>
</comment>
<dbReference type="EMBL" id="VYQA01000003">
    <property type="protein sequence ID" value="KAA9032283.1"/>
    <property type="molecule type" value="Genomic_DNA"/>
</dbReference>
<dbReference type="EMBL" id="VYQB01000003">
    <property type="protein sequence ID" value="KAA9019825.1"/>
    <property type="molecule type" value="Genomic_DNA"/>
</dbReference>
<evidence type="ECO:0000313" key="1">
    <source>
        <dbReference type="EMBL" id="KAA9019825.1"/>
    </source>
</evidence>
<evidence type="ECO:0000313" key="4">
    <source>
        <dbReference type="Proteomes" id="UP000326364"/>
    </source>
</evidence>
<gene>
    <name evidence="2" type="ORF">F4U95_06195</name>
    <name evidence="1" type="ORF">F4U96_06195</name>
</gene>
<dbReference type="Proteomes" id="UP000326364">
    <property type="component" value="Unassembled WGS sequence"/>
</dbReference>
<dbReference type="AlphaFoldDB" id="A0A5J5I731"/>
<reference evidence="3 4" key="1">
    <citation type="submission" date="2019-09" db="EMBL/GenBank/DDBJ databases">
        <authorList>
            <person name="Feng G."/>
        </authorList>
    </citation>
    <scope>NUCLEOTIDE SEQUENCE [LARGE SCALE GENOMIC DNA]</scope>
    <source>
        <strain evidence="2 3">KACC 19283</strain>
        <strain evidence="1 4">KACC 19284</strain>
    </source>
</reference>
<evidence type="ECO:0000313" key="3">
    <source>
        <dbReference type="Proteomes" id="UP000325933"/>
    </source>
</evidence>
<proteinExistence type="predicted"/>
<evidence type="ECO:0000313" key="2">
    <source>
        <dbReference type="EMBL" id="KAA9032283.1"/>
    </source>
</evidence>